<dbReference type="OrthoDB" id="2394923at2759"/>
<dbReference type="Proteomes" id="UP000265703">
    <property type="component" value="Unassembled WGS sequence"/>
</dbReference>
<reference evidence="1 2" key="1">
    <citation type="submission" date="2018-06" db="EMBL/GenBank/DDBJ databases">
        <title>Comparative genomics reveals the genomic features of Rhizophagus irregularis, R. cerebriforme, R. diaphanum and Gigaspora rosea, and their symbiotic lifestyle signature.</title>
        <authorList>
            <person name="Morin E."/>
            <person name="San Clemente H."/>
            <person name="Chen E.C.H."/>
            <person name="De La Providencia I."/>
            <person name="Hainaut M."/>
            <person name="Kuo A."/>
            <person name="Kohler A."/>
            <person name="Murat C."/>
            <person name="Tang N."/>
            <person name="Roy S."/>
            <person name="Loubradou J."/>
            <person name="Henrissat B."/>
            <person name="Grigoriev I.V."/>
            <person name="Corradi N."/>
            <person name="Roux C."/>
            <person name="Martin F.M."/>
        </authorList>
    </citation>
    <scope>NUCLEOTIDE SEQUENCE [LARGE SCALE GENOMIC DNA]</scope>
    <source>
        <strain evidence="1 2">DAOM 227022</strain>
    </source>
</reference>
<dbReference type="EMBL" id="QKYT01001175">
    <property type="protein sequence ID" value="RIA79715.1"/>
    <property type="molecule type" value="Genomic_DNA"/>
</dbReference>
<feature type="non-terminal residue" evidence="1">
    <location>
        <position position="168"/>
    </location>
</feature>
<comment type="caution">
    <text evidence="1">The sequence shown here is derived from an EMBL/GenBank/DDBJ whole genome shotgun (WGS) entry which is preliminary data.</text>
</comment>
<dbReference type="AlphaFoldDB" id="A0A397S5V6"/>
<accession>A0A397S5V6</accession>
<proteinExistence type="predicted"/>
<evidence type="ECO:0000313" key="1">
    <source>
        <dbReference type="EMBL" id="RIA79715.1"/>
    </source>
</evidence>
<protein>
    <submittedName>
        <fullName evidence="1">Uncharacterized protein</fullName>
    </submittedName>
</protein>
<name>A0A397S5V6_9GLOM</name>
<keyword evidence="2" id="KW-1185">Reference proteome</keyword>
<evidence type="ECO:0000313" key="2">
    <source>
        <dbReference type="Proteomes" id="UP000265703"/>
    </source>
</evidence>
<gene>
    <name evidence="1" type="ORF">C1645_840075</name>
</gene>
<sequence>MYFNINTYDSDCSTSFTSSYRKAHKIKFLLEEIPTLEHRKKQQPDLYLNWKCPSCHLYDETFNHVWQCSYHSRKLHNIVINTKHWIINEVKAQFNADASFVDLAHDSLWTNFDTPHLNFIDLIKGIIPKFFVIFLKKFTSSSVKINSFIFSLYHFIYTSIMEDIWIPR</sequence>
<organism evidence="1 2">
    <name type="scientific">Glomus cerebriforme</name>
    <dbReference type="NCBI Taxonomy" id="658196"/>
    <lineage>
        <taxon>Eukaryota</taxon>
        <taxon>Fungi</taxon>
        <taxon>Fungi incertae sedis</taxon>
        <taxon>Mucoromycota</taxon>
        <taxon>Glomeromycotina</taxon>
        <taxon>Glomeromycetes</taxon>
        <taxon>Glomerales</taxon>
        <taxon>Glomeraceae</taxon>
        <taxon>Glomus</taxon>
    </lineage>
</organism>